<dbReference type="EMBL" id="JBHSBW010000011">
    <property type="protein sequence ID" value="MFC4211884.1"/>
    <property type="molecule type" value="Genomic_DNA"/>
</dbReference>
<sequence>MIRFLILMLFLSVSSKQLLAQALSYQDGSPAKEIKLINVEGTELLYPDWRLGSATVSSGASYTNLLLKYNVFEEVLYFLGKDSVSMKFVNPVKEFHIDKDVYKNGYPPVKSFNNLSYYLVLAEGKATLLKKISKNIIDVKDFNSSITTKRIMDDKFYFLFINGAISPVKNDKSSFLNVLKDKSSEMESFFKANKTNFKKDEDLIAAAAYYNSLK</sequence>
<dbReference type="RefSeq" id="WP_378985370.1">
    <property type="nucleotide sequence ID" value="NZ_JBHSBW010000011.1"/>
</dbReference>
<comment type="caution">
    <text evidence="2">The sequence shown here is derived from an EMBL/GenBank/DDBJ whole genome shotgun (WGS) entry which is preliminary data.</text>
</comment>
<evidence type="ECO:0000256" key="1">
    <source>
        <dbReference type="SAM" id="SignalP"/>
    </source>
</evidence>
<reference evidence="3" key="1">
    <citation type="journal article" date="2019" name="Int. J. Syst. Evol. Microbiol.">
        <title>The Global Catalogue of Microorganisms (GCM) 10K type strain sequencing project: providing services to taxonomists for standard genome sequencing and annotation.</title>
        <authorList>
            <consortium name="The Broad Institute Genomics Platform"/>
            <consortium name="The Broad Institute Genome Sequencing Center for Infectious Disease"/>
            <person name="Wu L."/>
            <person name="Ma J."/>
        </authorList>
    </citation>
    <scope>NUCLEOTIDE SEQUENCE [LARGE SCALE GENOMIC DNA]</scope>
    <source>
        <strain evidence="3">CCM 8691</strain>
    </source>
</reference>
<feature type="signal peptide" evidence="1">
    <location>
        <begin position="1"/>
        <end position="20"/>
    </location>
</feature>
<name>A0ABV8P9A6_9SPHI</name>
<evidence type="ECO:0000313" key="3">
    <source>
        <dbReference type="Proteomes" id="UP001595789"/>
    </source>
</evidence>
<keyword evidence="3" id="KW-1185">Reference proteome</keyword>
<keyword evidence="1" id="KW-0732">Signal</keyword>
<accession>A0ABV8P9A6</accession>
<proteinExistence type="predicted"/>
<organism evidence="2 3">
    <name type="scientific">Pedobacter lithocola</name>
    <dbReference type="NCBI Taxonomy" id="1908239"/>
    <lineage>
        <taxon>Bacteria</taxon>
        <taxon>Pseudomonadati</taxon>
        <taxon>Bacteroidota</taxon>
        <taxon>Sphingobacteriia</taxon>
        <taxon>Sphingobacteriales</taxon>
        <taxon>Sphingobacteriaceae</taxon>
        <taxon>Pedobacter</taxon>
    </lineage>
</organism>
<protein>
    <submittedName>
        <fullName evidence="2">Uncharacterized protein</fullName>
    </submittedName>
</protein>
<feature type="chain" id="PRO_5045416798" evidence="1">
    <location>
        <begin position="21"/>
        <end position="214"/>
    </location>
</feature>
<dbReference type="Proteomes" id="UP001595789">
    <property type="component" value="Unassembled WGS sequence"/>
</dbReference>
<gene>
    <name evidence="2" type="ORF">ACFOWA_11860</name>
</gene>
<evidence type="ECO:0000313" key="2">
    <source>
        <dbReference type="EMBL" id="MFC4211884.1"/>
    </source>
</evidence>